<reference evidence="2 3" key="1">
    <citation type="submission" date="2017-09" db="EMBL/GenBank/DDBJ databases">
        <title>WGS assembly of Aquilegia coerulea Goldsmith.</title>
        <authorList>
            <person name="Hodges S."/>
            <person name="Kramer E."/>
            <person name="Nordborg M."/>
            <person name="Tomkins J."/>
            <person name="Borevitz J."/>
            <person name="Derieg N."/>
            <person name="Yan J."/>
            <person name="Mihaltcheva S."/>
            <person name="Hayes R.D."/>
            <person name="Rokhsar D."/>
        </authorList>
    </citation>
    <scope>NUCLEOTIDE SEQUENCE [LARGE SCALE GENOMIC DNA]</scope>
    <source>
        <strain evidence="3">cv. Goldsmith</strain>
    </source>
</reference>
<dbReference type="GO" id="GO:1990112">
    <property type="term" value="C:RQC complex"/>
    <property type="evidence" value="ECO:0007669"/>
    <property type="project" value="TreeGrafter"/>
</dbReference>
<dbReference type="PANTHER" id="PTHR22684:SF0">
    <property type="entry name" value="RIBOSOME QUALITY CONTROL COMPLEX SUBUNIT TCF25"/>
    <property type="match status" value="1"/>
</dbReference>
<gene>
    <name evidence="2" type="ORF">AQUCO_03700319v1</name>
</gene>
<feature type="region of interest" description="Disordered" evidence="1">
    <location>
        <begin position="192"/>
        <end position="218"/>
    </location>
</feature>
<evidence type="ECO:0000256" key="1">
    <source>
        <dbReference type="SAM" id="MobiDB-lite"/>
    </source>
</evidence>
<evidence type="ECO:0008006" key="4">
    <source>
        <dbReference type="Google" id="ProtNLM"/>
    </source>
</evidence>
<dbReference type="EMBL" id="KZ305054">
    <property type="protein sequence ID" value="PIA34979.1"/>
    <property type="molecule type" value="Genomic_DNA"/>
</dbReference>
<feature type="compositionally biased region" description="Acidic residues" evidence="1">
    <location>
        <begin position="65"/>
        <end position="75"/>
    </location>
</feature>
<name>A0A2G5CUN0_AQUCA</name>
<protein>
    <recommendedName>
        <fullName evidence="4">Transcription factor 25</fullName>
    </recommendedName>
</protein>
<dbReference type="EMBL" id="KZ305054">
    <property type="protein sequence ID" value="PIA34980.1"/>
    <property type="molecule type" value="Genomic_DNA"/>
</dbReference>
<dbReference type="Proteomes" id="UP000230069">
    <property type="component" value="Unassembled WGS sequence"/>
</dbReference>
<evidence type="ECO:0000313" key="2">
    <source>
        <dbReference type="EMBL" id="PIA34979.1"/>
    </source>
</evidence>
<dbReference type="FunCoup" id="A0A2G5CUN0">
    <property type="interactions" value="3523"/>
</dbReference>
<proteinExistence type="predicted"/>
<feature type="region of interest" description="Disordered" evidence="1">
    <location>
        <begin position="42"/>
        <end position="125"/>
    </location>
</feature>
<evidence type="ECO:0000313" key="3">
    <source>
        <dbReference type="Proteomes" id="UP000230069"/>
    </source>
</evidence>
<feature type="compositionally biased region" description="Basic and acidic residues" evidence="1">
    <location>
        <begin position="109"/>
        <end position="123"/>
    </location>
</feature>
<dbReference type="OrthoDB" id="205993at2759"/>
<accession>A0A2G5CUN0</accession>
<dbReference type="Pfam" id="PF04910">
    <property type="entry name" value="Tcf25"/>
    <property type="match status" value="1"/>
</dbReference>
<organism evidence="2 3">
    <name type="scientific">Aquilegia coerulea</name>
    <name type="common">Rocky mountain columbine</name>
    <dbReference type="NCBI Taxonomy" id="218851"/>
    <lineage>
        <taxon>Eukaryota</taxon>
        <taxon>Viridiplantae</taxon>
        <taxon>Streptophyta</taxon>
        <taxon>Embryophyta</taxon>
        <taxon>Tracheophyta</taxon>
        <taxon>Spermatophyta</taxon>
        <taxon>Magnoliopsida</taxon>
        <taxon>Ranunculales</taxon>
        <taxon>Ranunculaceae</taxon>
        <taxon>Thalictroideae</taxon>
        <taxon>Aquilegia</taxon>
    </lineage>
</organism>
<keyword evidence="3" id="KW-1185">Reference proteome</keyword>
<dbReference type="PANTHER" id="PTHR22684">
    <property type="entry name" value="NULP1-RELATED"/>
    <property type="match status" value="1"/>
</dbReference>
<feature type="compositionally biased region" description="Basic residues" evidence="1">
    <location>
        <begin position="206"/>
        <end position="216"/>
    </location>
</feature>
<dbReference type="InterPro" id="IPR006994">
    <property type="entry name" value="TCF25/Rqc1"/>
</dbReference>
<feature type="region of interest" description="Disordered" evidence="1">
    <location>
        <begin position="139"/>
        <end position="162"/>
    </location>
</feature>
<dbReference type="AlphaFoldDB" id="A0A2G5CUN0"/>
<dbReference type="STRING" id="218851.A0A2G5CUN0"/>
<sequence>MSGRLFKKVLKEQEQQQLQLQLSAAEPQSKLLNHDDDVVVVVVDSDSDSPDSAPPPPSRNPFQLLEDDQDDELDVVGDSSPPDVEDQKPSLVGTLPLSNRKSKKKKKKTKEDHNSTNKDKSQKSIDGFLESLAIDAKFSSHQPTTTKSKAKDPGVSKNLVKKHSPSILSVQPKFLRPENELRRIFGSDVVRSFENSNTSGSSRQVRGGRRGGHNPRKTFLVSPSDHWPRWDGSLSMELVETKDGQHFFKYVHTSSYSHTQRAFEAAKAINDLNGIASILVYQPYHIESLITIAEVLKFSGEHQAAADAISKCLFALECAWHPMFNPLQGDCQLKFNHETNRPLFSVLFTHMLNMDRRGCHRSALEVCKLLLSLDSDDPMGAMFCIDYFSLRAEEYSWLERFSEEYRSDNSLWLFPNFSYSLAIARLYLERDSCTESTSKKNEMAASSDLMKQALMLHPSVLKKLVEKAPLKDPAWTKILKHKFFGSAQTGGPSVEHLIDIYVERNYIIWRLPDLQVLLRDAAQLVIETLDHNGSDARDWACVRKEAFPSEKNEYSHLLVSDFSGSVPQMPPDDLRDLMVDPHMAHAMGNGGHEANPEAHARVPLEVMNRNPMIVFLESLLPWADYGGPLDDNHFDGHNRDED</sequence>